<evidence type="ECO:0000256" key="3">
    <source>
        <dbReference type="ARBA" id="ARBA00022490"/>
    </source>
</evidence>
<dbReference type="InterPro" id="IPR042529">
    <property type="entry name" value="IF_2B-like_C"/>
</dbReference>
<dbReference type="Proteomes" id="UP000001357">
    <property type="component" value="Unassembled WGS sequence"/>
</dbReference>
<dbReference type="Gene3D" id="3.40.50.10470">
    <property type="entry name" value="Translation initiation factor eif-2b, domain 2"/>
    <property type="match status" value="1"/>
</dbReference>
<dbReference type="InterPro" id="IPR051501">
    <property type="entry name" value="eIF2B_alpha/beta/delta"/>
</dbReference>
<dbReference type="GO" id="GO:0005829">
    <property type="term" value="C:cytosol"/>
    <property type="evidence" value="ECO:0007669"/>
    <property type="project" value="UniProtKB-SubCell"/>
</dbReference>
<reference evidence="10 11" key="1">
    <citation type="journal article" date="2008" name="Nature">
        <title>The genome of the choanoflagellate Monosiga brevicollis and the origin of metazoans.</title>
        <authorList>
            <consortium name="JGI Sequencing"/>
            <person name="King N."/>
            <person name="Westbrook M.J."/>
            <person name="Young S.L."/>
            <person name="Kuo A."/>
            <person name="Abedin M."/>
            <person name="Chapman J."/>
            <person name="Fairclough S."/>
            <person name="Hellsten U."/>
            <person name="Isogai Y."/>
            <person name="Letunic I."/>
            <person name="Marr M."/>
            <person name="Pincus D."/>
            <person name="Putnam N."/>
            <person name="Rokas A."/>
            <person name="Wright K.J."/>
            <person name="Zuzow R."/>
            <person name="Dirks W."/>
            <person name="Good M."/>
            <person name="Goodstein D."/>
            <person name="Lemons D."/>
            <person name="Li W."/>
            <person name="Lyons J.B."/>
            <person name="Morris A."/>
            <person name="Nichols S."/>
            <person name="Richter D.J."/>
            <person name="Salamov A."/>
            <person name="Bork P."/>
            <person name="Lim W.A."/>
            <person name="Manning G."/>
            <person name="Miller W.T."/>
            <person name="McGinnis W."/>
            <person name="Shapiro H."/>
            <person name="Tjian R."/>
            <person name="Grigoriev I.V."/>
            <person name="Rokhsar D."/>
        </authorList>
    </citation>
    <scope>NUCLEOTIDE SEQUENCE [LARGE SCALE GENOMIC DNA]</scope>
    <source>
        <strain evidence="11">MX1 / ATCC 50154</strain>
    </source>
</reference>
<dbReference type="GO" id="GO:0005851">
    <property type="term" value="C:eukaryotic translation initiation factor 2B complex"/>
    <property type="evidence" value="ECO:0000318"/>
    <property type="project" value="GO_Central"/>
</dbReference>
<dbReference type="FunCoup" id="A9UQZ5">
    <property type="interactions" value="1756"/>
</dbReference>
<evidence type="ECO:0000256" key="4">
    <source>
        <dbReference type="ARBA" id="ARBA00022540"/>
    </source>
</evidence>
<dbReference type="eggNOG" id="KOG1466">
    <property type="taxonomic scope" value="Eukaryota"/>
</dbReference>
<comment type="subcellular location">
    <subcellularLocation>
        <location evidence="1">Cytoplasm</location>
        <location evidence="1">Cytosol</location>
    </subcellularLocation>
</comment>
<evidence type="ECO:0000256" key="6">
    <source>
        <dbReference type="ARBA" id="ARBA00044208"/>
    </source>
</evidence>
<evidence type="ECO:0000256" key="1">
    <source>
        <dbReference type="ARBA" id="ARBA00004514"/>
    </source>
</evidence>
<evidence type="ECO:0000313" key="11">
    <source>
        <dbReference type="Proteomes" id="UP000001357"/>
    </source>
</evidence>
<keyword evidence="3" id="KW-0963">Cytoplasm</keyword>
<dbReference type="PANTHER" id="PTHR45860:SF1">
    <property type="entry name" value="TRANSLATION INITIATION FACTOR EIF-2B SUBUNIT ALPHA"/>
    <property type="match status" value="1"/>
</dbReference>
<evidence type="ECO:0000256" key="7">
    <source>
        <dbReference type="ARBA" id="ARBA00044236"/>
    </source>
</evidence>
<keyword evidence="4" id="KW-0396">Initiation factor</keyword>
<dbReference type="Gene3D" id="1.20.120.1070">
    <property type="entry name" value="Translation initiation factor eIF-2B, N-terminal domain"/>
    <property type="match status" value="1"/>
</dbReference>
<dbReference type="STRING" id="81824.A9UQZ5"/>
<evidence type="ECO:0000256" key="8">
    <source>
        <dbReference type="ARBA" id="ARBA00046432"/>
    </source>
</evidence>
<organism evidence="10 11">
    <name type="scientific">Monosiga brevicollis</name>
    <name type="common">Choanoflagellate</name>
    <dbReference type="NCBI Taxonomy" id="81824"/>
    <lineage>
        <taxon>Eukaryota</taxon>
        <taxon>Choanoflagellata</taxon>
        <taxon>Craspedida</taxon>
        <taxon>Salpingoecidae</taxon>
        <taxon>Monosiga</taxon>
    </lineage>
</organism>
<dbReference type="InterPro" id="IPR037171">
    <property type="entry name" value="NagB/RpiA_transferase-like"/>
</dbReference>
<comment type="subunit">
    <text evidence="8">Component of the translation initiation factor 2B (eIF2B) complex which is a heterodecamer of two sets of five different subunits: alpha, beta, gamma, delta and epsilon. Subunits alpha, beta and delta comprise a regulatory subcomplex and subunits epsilon and gamma comprise a catalytic subcomplex. Within the complex, the hexameric regulatory complex resides at the center, with the two heterodimeric catalytic subcomplexes bound on opposite sides.</text>
</comment>
<comment type="similarity">
    <text evidence="2 9">Belongs to the eIF-2B alpha/beta/delta subunits family.</text>
</comment>
<dbReference type="RefSeq" id="XP_001742447.1">
    <property type="nucleotide sequence ID" value="XM_001742395.1"/>
</dbReference>
<proteinExistence type="inferred from homology"/>
<dbReference type="InterPro" id="IPR042528">
    <property type="entry name" value="elF-2B_alpha_N"/>
</dbReference>
<dbReference type="AlphaFoldDB" id="A9UQZ5"/>
<dbReference type="GO" id="GO:0006413">
    <property type="term" value="P:translational initiation"/>
    <property type="evidence" value="ECO:0000318"/>
    <property type="project" value="GO_Central"/>
</dbReference>
<protein>
    <recommendedName>
        <fullName evidence="6">Translation initiation factor eIF2B subunit alpha</fullName>
    </recommendedName>
    <alternativeName>
        <fullName evidence="7">eIF2B GDP-GTP exchange factor subunit alpha</fullName>
    </alternativeName>
</protein>
<name>A9UQZ5_MONBE</name>
<dbReference type="GO" id="GO:0003743">
    <property type="term" value="F:translation initiation factor activity"/>
    <property type="evidence" value="ECO:0007669"/>
    <property type="project" value="UniProtKB-KW"/>
</dbReference>
<dbReference type="Pfam" id="PF01008">
    <property type="entry name" value="IF-2B"/>
    <property type="match status" value="1"/>
</dbReference>
<evidence type="ECO:0000313" key="10">
    <source>
        <dbReference type="EMBL" id="EDQ92685.1"/>
    </source>
</evidence>
<dbReference type="SUPFAM" id="SSF100950">
    <property type="entry name" value="NagB/RpiA/CoA transferase-like"/>
    <property type="match status" value="1"/>
</dbReference>
<evidence type="ECO:0000256" key="5">
    <source>
        <dbReference type="ARBA" id="ARBA00022917"/>
    </source>
</evidence>
<dbReference type="OMA" id="GDWESCK"/>
<dbReference type="GeneID" id="5887764"/>
<evidence type="ECO:0000256" key="9">
    <source>
        <dbReference type="RuleBase" id="RU003814"/>
    </source>
</evidence>
<keyword evidence="5" id="KW-0648">Protein biosynthesis</keyword>
<dbReference type="PANTHER" id="PTHR45860">
    <property type="entry name" value="TRANSLATION INITIATION FACTOR EIF-2B SUBUNIT ALPHA"/>
    <property type="match status" value="1"/>
</dbReference>
<dbReference type="KEGG" id="mbr:MONBRDRAFT_19405"/>
<keyword evidence="11" id="KW-1185">Reference proteome</keyword>
<dbReference type="EMBL" id="CH991543">
    <property type="protein sequence ID" value="EDQ92685.1"/>
    <property type="molecule type" value="Genomic_DNA"/>
</dbReference>
<accession>A9UQZ5</accession>
<evidence type="ECO:0000256" key="2">
    <source>
        <dbReference type="ARBA" id="ARBA00007251"/>
    </source>
</evidence>
<sequence length="306" mass="33349">MAASDGQQEWVEYFKRKCEEDPAMSSAVAAMHTLLAYLQQSKAETLAELRDSVNSVVAALIDNTEATITSVSSGCELFIRFITLNADAASDFATCLKLIVENGRAFLEKAQHSRMRIAPKGVPFIRDGTTVLTLARSRVVQEVLLEATKRNKRFSVLVTESRPSGSGLKMAEWLQQHNIPATVIADSAVGYIIDQVDFVICGAEAVVESGGIINSIGTYQAAMAAKCANKPFYAVAESFKFVRLFPLSQKDLPANRDRALPNVPPGVESLNPLFDYTPPAYVTLLFSDLGVLTPSAVSDELIKLYY</sequence>
<dbReference type="InterPro" id="IPR000649">
    <property type="entry name" value="IF-2B-related"/>
</dbReference>
<dbReference type="InParanoid" id="A9UQZ5"/>
<gene>
    <name evidence="10" type="ORF">MONBRDRAFT_19405</name>
</gene>